<dbReference type="Gene3D" id="3.40.50.150">
    <property type="entry name" value="Vaccinia Virus protein VP39"/>
    <property type="match status" value="2"/>
</dbReference>
<dbReference type="InterPro" id="IPR002052">
    <property type="entry name" value="DNA_methylase_N6_adenine_CS"/>
</dbReference>
<dbReference type="EMBL" id="FQZU01000046">
    <property type="protein sequence ID" value="SHL11103.1"/>
    <property type="molecule type" value="Genomic_DNA"/>
</dbReference>
<evidence type="ECO:0000259" key="2">
    <source>
        <dbReference type="Pfam" id="PF06634"/>
    </source>
</evidence>
<dbReference type="OrthoDB" id="3197274at2"/>
<dbReference type="AlphaFoldDB" id="A0A1M6XZ31"/>
<dbReference type="STRING" id="1121393.SAMN02745216_04629"/>
<name>A0A1M6XZ31_9BACT</name>
<keyword evidence="3" id="KW-0808">Transferase</keyword>
<evidence type="ECO:0000313" key="4">
    <source>
        <dbReference type="Proteomes" id="UP000183994"/>
    </source>
</evidence>
<sequence>MPPKKKSPVPCPNLHTLPENAQPRLMDKGTLHCLASQGGAKERYGKGKTPHTIHVWWARRPYSAMRTLVFASLDSGESPKSRNLASDLGRLPVSESKDAEAAAKMLSRQYAEPPRVLDMFGGGGAIALEAANLGCKAFSLDSNPLAVFIQKSLLGFTQEAENWPPDLLMESGRRVLERLERETAPLFPMRNSEKGPVQAYFYTYETACPHCGWKFFLSKRPWLSRKKGREACLEFHPGEEHAVYRIIHPSRDYKPSRLWKKTGIVCPVCGRGCGAPNYSQCREVLTALCRGGHGKGKDFEAGSPEAQADSVIMEEMESAVLAYLGQGLPQTKIPKWSGIFNPAIYGMDSHADFLNPRQRLVLLLLMKSLRTEFKALSQSESETVARCMVGLLSGLVDQLIDWNSRLSMWIPQNEQAGRAFCGPGVPMMWDYAEIDPLLNGPANLWKKLDRIVEGAKAIPSFSTAPDVRLGAAQNLPFKDGLFDAIVTDPPYYDNIFYSSLADFFYSWKKMVISILSPELTGFDSTESPRELVASVQRHNSKLDAHESYCRELTQALCEGARVLKESGLISLIYSHSSLNGWDALVKAFRASPFLITSVQPLCIERKARPRGLASGAVNTCLVFVGRKSAKPKHSQCLSELADRLEDIADCGFAQDLISQGWSEEDAGLALFSQGAALLANSSGESTIDDREALALVEYIVASRLSGFKISRRRSL</sequence>
<dbReference type="RefSeq" id="WP_083611255.1">
    <property type="nucleotide sequence ID" value="NZ_FQZU01000046.1"/>
</dbReference>
<reference evidence="4" key="1">
    <citation type="submission" date="2016-11" db="EMBL/GenBank/DDBJ databases">
        <authorList>
            <person name="Varghese N."/>
            <person name="Submissions S."/>
        </authorList>
    </citation>
    <scope>NUCLEOTIDE SEQUENCE [LARGE SCALE GENOMIC DNA]</scope>
    <source>
        <strain evidence="4">DSM 16219</strain>
    </source>
</reference>
<gene>
    <name evidence="3" type="ORF">SAMN02745216_04629</name>
</gene>
<organism evidence="3 4">
    <name type="scientific">Desulfatibacillum alkenivorans DSM 16219</name>
    <dbReference type="NCBI Taxonomy" id="1121393"/>
    <lineage>
        <taxon>Bacteria</taxon>
        <taxon>Pseudomonadati</taxon>
        <taxon>Thermodesulfobacteriota</taxon>
        <taxon>Desulfobacteria</taxon>
        <taxon>Desulfobacterales</taxon>
        <taxon>Desulfatibacillaceae</taxon>
        <taxon>Desulfatibacillum</taxon>
    </lineage>
</organism>
<feature type="domain" description="DUF1156" evidence="2">
    <location>
        <begin position="40"/>
        <end position="73"/>
    </location>
</feature>
<feature type="region of interest" description="Disordered" evidence="1">
    <location>
        <begin position="1"/>
        <end position="21"/>
    </location>
</feature>
<dbReference type="InterPro" id="IPR009537">
    <property type="entry name" value="DUF1156"/>
</dbReference>
<dbReference type="PROSITE" id="PS00092">
    <property type="entry name" value="N6_MTASE"/>
    <property type="match status" value="1"/>
</dbReference>
<evidence type="ECO:0000256" key="1">
    <source>
        <dbReference type="SAM" id="MobiDB-lite"/>
    </source>
</evidence>
<dbReference type="Proteomes" id="UP000183994">
    <property type="component" value="Unassembled WGS sequence"/>
</dbReference>
<dbReference type="InterPro" id="IPR029063">
    <property type="entry name" value="SAM-dependent_MTases_sf"/>
</dbReference>
<evidence type="ECO:0000313" key="3">
    <source>
        <dbReference type="EMBL" id="SHL11103.1"/>
    </source>
</evidence>
<keyword evidence="3" id="KW-0489">Methyltransferase</keyword>
<protein>
    <submittedName>
        <fullName evidence="3">Putative DNA methylase</fullName>
    </submittedName>
</protein>
<dbReference type="Pfam" id="PF06634">
    <property type="entry name" value="DUF1156"/>
    <property type="match status" value="1"/>
</dbReference>
<accession>A0A1M6XZ31</accession>
<proteinExistence type="predicted"/>
<dbReference type="GO" id="GO:0003676">
    <property type="term" value="F:nucleic acid binding"/>
    <property type="evidence" value="ECO:0007669"/>
    <property type="project" value="InterPro"/>
</dbReference>
<dbReference type="GO" id="GO:0008168">
    <property type="term" value="F:methyltransferase activity"/>
    <property type="evidence" value="ECO:0007669"/>
    <property type="project" value="UniProtKB-KW"/>
</dbReference>
<dbReference type="GO" id="GO:0032259">
    <property type="term" value="P:methylation"/>
    <property type="evidence" value="ECO:0007669"/>
    <property type="project" value="UniProtKB-KW"/>
</dbReference>
<dbReference type="SUPFAM" id="SSF53335">
    <property type="entry name" value="S-adenosyl-L-methionine-dependent methyltransferases"/>
    <property type="match status" value="2"/>
</dbReference>
<keyword evidence="4" id="KW-1185">Reference proteome</keyword>